<gene>
    <name evidence="2" type="ORF">NV381_22695</name>
</gene>
<organism evidence="2 3">
    <name type="scientific">Paenibacillus radicis</name>
    <name type="common">ex Xue et al. 2023</name>
    <dbReference type="NCBI Taxonomy" id="2972489"/>
    <lineage>
        <taxon>Bacteria</taxon>
        <taxon>Bacillati</taxon>
        <taxon>Bacillota</taxon>
        <taxon>Bacilli</taxon>
        <taxon>Bacillales</taxon>
        <taxon>Paenibacillaceae</taxon>
        <taxon>Paenibacillus</taxon>
    </lineage>
</organism>
<accession>A0ABT1YLD8</accession>
<evidence type="ECO:0008006" key="4">
    <source>
        <dbReference type="Google" id="ProtNLM"/>
    </source>
</evidence>
<keyword evidence="3" id="KW-1185">Reference proteome</keyword>
<feature type="compositionally biased region" description="Polar residues" evidence="1">
    <location>
        <begin position="139"/>
        <end position="156"/>
    </location>
</feature>
<proteinExistence type="predicted"/>
<sequence length="168" mass="17975">MDKKKRMRGQQASISSSRGRAPGKAVTKGRSGNAPAKSYKRYKNIAARPSRGSRNFIEDEDMQIGRIESEQNVEASAAATPNTGASLLGGFGGIDGIISMMGKANQMIRLFQQMGPIMKLFGMFGGGAKVSTASVRLNQKNRSSYKSGSKPGSRSVANRAAIKSRSKR</sequence>
<feature type="region of interest" description="Disordered" evidence="1">
    <location>
        <begin position="139"/>
        <end position="168"/>
    </location>
</feature>
<dbReference type="Proteomes" id="UP001300012">
    <property type="component" value="Unassembled WGS sequence"/>
</dbReference>
<evidence type="ECO:0000313" key="2">
    <source>
        <dbReference type="EMBL" id="MCR8634001.1"/>
    </source>
</evidence>
<name>A0ABT1YLD8_9BACL</name>
<dbReference type="RefSeq" id="WP_258215569.1">
    <property type="nucleotide sequence ID" value="NZ_JANQBD010000017.1"/>
</dbReference>
<comment type="caution">
    <text evidence="2">The sequence shown here is derived from an EMBL/GenBank/DDBJ whole genome shotgun (WGS) entry which is preliminary data.</text>
</comment>
<reference evidence="2 3" key="1">
    <citation type="submission" date="2022-08" db="EMBL/GenBank/DDBJ databases">
        <title>Paenibacillus endoradicis sp. nov., Paenibacillus radicibacter sp. nov and Paenibacillus pararadicis sp. nov., three cold-adapted plant growth-promoting bacteria isolated from root of Larix gmelinii in Great Khingan.</title>
        <authorList>
            <person name="Xue H."/>
        </authorList>
    </citation>
    <scope>NUCLEOTIDE SEQUENCE [LARGE SCALE GENOMIC DNA]</scope>
    <source>
        <strain evidence="2 3">N5-1-1-5</strain>
    </source>
</reference>
<feature type="region of interest" description="Disordered" evidence="1">
    <location>
        <begin position="1"/>
        <end position="45"/>
    </location>
</feature>
<protein>
    <recommendedName>
        <fullName evidence="4">Tyrosine protein kinase</fullName>
    </recommendedName>
</protein>
<evidence type="ECO:0000313" key="3">
    <source>
        <dbReference type="Proteomes" id="UP001300012"/>
    </source>
</evidence>
<dbReference type="EMBL" id="JANQBD010000017">
    <property type="protein sequence ID" value="MCR8634001.1"/>
    <property type="molecule type" value="Genomic_DNA"/>
</dbReference>
<evidence type="ECO:0000256" key="1">
    <source>
        <dbReference type="SAM" id="MobiDB-lite"/>
    </source>
</evidence>